<evidence type="ECO:0000313" key="4">
    <source>
        <dbReference type="Proteomes" id="UP001500767"/>
    </source>
</evidence>
<sequence length="303" mass="31867">MPATRFTLSTFAAAVTLGLLALATPAVAEEPTAAAAAHAEAYVLIDQGLVIYDPATAAITLSYACYGDPTSMEVTATVGDVQASGSTAIPCQGANELQTSVRLDVADQSPQFPPGTYDVAVHASIPGQAILDTVVKQVEGPTAASEVFLYSAASPAEVAKTRKIMITGSVRVGGFEKPAALRLALEFRPDGGSWGKLKTVRSDVDGRVETKVKARTSGNFRLRFPGNGTLQPSTSVPNHVLVRPKPKTYKSCAALTKVYKHGVGRSGATEVGLGVKNWTRITPTYNKNKKFDRDKDGVACEKA</sequence>
<dbReference type="Pfam" id="PF05901">
    <property type="entry name" value="Excalibur"/>
    <property type="match status" value="1"/>
</dbReference>
<organism evidence="3 4">
    <name type="scientific">Microlunatus spumicola</name>
    <dbReference type="NCBI Taxonomy" id="81499"/>
    <lineage>
        <taxon>Bacteria</taxon>
        <taxon>Bacillati</taxon>
        <taxon>Actinomycetota</taxon>
        <taxon>Actinomycetes</taxon>
        <taxon>Propionibacteriales</taxon>
        <taxon>Propionibacteriaceae</taxon>
        <taxon>Microlunatus</taxon>
    </lineage>
</organism>
<keyword evidence="1" id="KW-0732">Signal</keyword>
<evidence type="ECO:0000259" key="2">
    <source>
        <dbReference type="SMART" id="SM00894"/>
    </source>
</evidence>
<dbReference type="SMART" id="SM00894">
    <property type="entry name" value="Excalibur"/>
    <property type="match status" value="1"/>
</dbReference>
<gene>
    <name evidence="3" type="ORF">GCM10022197_04090</name>
</gene>
<comment type="caution">
    <text evidence="3">The sequence shown here is derived from an EMBL/GenBank/DDBJ whole genome shotgun (WGS) entry which is preliminary data.</text>
</comment>
<feature type="signal peptide" evidence="1">
    <location>
        <begin position="1"/>
        <end position="28"/>
    </location>
</feature>
<accession>A0ABP6WLR5</accession>
<dbReference type="Proteomes" id="UP001500767">
    <property type="component" value="Unassembled WGS sequence"/>
</dbReference>
<name>A0ABP6WLR5_9ACTN</name>
<protein>
    <recommendedName>
        <fullName evidence="2">Excalibur calcium-binding domain-containing protein</fullName>
    </recommendedName>
</protein>
<feature type="domain" description="Excalibur calcium-binding" evidence="2">
    <location>
        <begin position="248"/>
        <end position="301"/>
    </location>
</feature>
<reference evidence="4" key="1">
    <citation type="journal article" date="2019" name="Int. J. Syst. Evol. Microbiol.">
        <title>The Global Catalogue of Microorganisms (GCM) 10K type strain sequencing project: providing services to taxonomists for standard genome sequencing and annotation.</title>
        <authorList>
            <consortium name="The Broad Institute Genomics Platform"/>
            <consortium name="The Broad Institute Genome Sequencing Center for Infectious Disease"/>
            <person name="Wu L."/>
            <person name="Ma J."/>
        </authorList>
    </citation>
    <scope>NUCLEOTIDE SEQUENCE [LARGE SCALE GENOMIC DNA]</scope>
    <source>
        <strain evidence="4">JCM 16540</strain>
    </source>
</reference>
<dbReference type="InterPro" id="IPR008613">
    <property type="entry name" value="Excalibur_Ca-bd_domain"/>
</dbReference>
<keyword evidence="4" id="KW-1185">Reference proteome</keyword>
<dbReference type="EMBL" id="BAAAYR010000001">
    <property type="protein sequence ID" value="GAA3552280.1"/>
    <property type="molecule type" value="Genomic_DNA"/>
</dbReference>
<feature type="chain" id="PRO_5045398703" description="Excalibur calcium-binding domain-containing protein" evidence="1">
    <location>
        <begin position="29"/>
        <end position="303"/>
    </location>
</feature>
<dbReference type="RefSeq" id="WP_204912468.1">
    <property type="nucleotide sequence ID" value="NZ_BAAAYR010000001.1"/>
</dbReference>
<evidence type="ECO:0000256" key="1">
    <source>
        <dbReference type="SAM" id="SignalP"/>
    </source>
</evidence>
<evidence type="ECO:0000313" key="3">
    <source>
        <dbReference type="EMBL" id="GAA3552280.1"/>
    </source>
</evidence>
<proteinExistence type="predicted"/>